<evidence type="ECO:0000256" key="16">
    <source>
        <dbReference type="SAM" id="Phobius"/>
    </source>
</evidence>
<dbReference type="STRING" id="1109443.G4U3G3"/>
<proteinExistence type="inferred from homology"/>
<name>G4U3G3_SERID</name>
<keyword evidence="10 16" id="KW-1133">Transmembrane helix</keyword>
<dbReference type="SUPFAM" id="SSF81464">
    <property type="entry name" value="Cytochrome c oxidase subunit II-like, transmembrane region"/>
    <property type="match status" value="1"/>
</dbReference>
<keyword evidence="6 15" id="KW-0812">Transmembrane</keyword>
<protein>
    <recommendedName>
        <fullName evidence="3 15">Cytochrome c oxidase subunit 2</fullName>
    </recommendedName>
</protein>
<dbReference type="Pfam" id="PF00116">
    <property type="entry name" value="COX2"/>
    <property type="match status" value="1"/>
</dbReference>
<dbReference type="EMBL" id="FQ859090">
    <property type="protein sequence ID" value="CCA78119.1"/>
    <property type="molecule type" value="Genomic_DNA"/>
</dbReference>
<dbReference type="InterPro" id="IPR001505">
    <property type="entry name" value="Copper_CuA"/>
</dbReference>
<keyword evidence="8" id="KW-1278">Translocase</keyword>
<dbReference type="FunCoup" id="G4U3G3">
    <property type="interactions" value="164"/>
</dbReference>
<dbReference type="eggNOG" id="KOG4767">
    <property type="taxonomic scope" value="Eukaryota"/>
</dbReference>
<evidence type="ECO:0000256" key="10">
    <source>
        <dbReference type="ARBA" id="ARBA00022989"/>
    </source>
</evidence>
<keyword evidence="4 15" id="KW-0813">Transport</keyword>
<dbReference type="InterPro" id="IPR002429">
    <property type="entry name" value="CcO_II-like_C"/>
</dbReference>
<evidence type="ECO:0000256" key="13">
    <source>
        <dbReference type="ARBA" id="ARBA00023136"/>
    </source>
</evidence>
<dbReference type="PANTHER" id="PTHR22888">
    <property type="entry name" value="CYTOCHROME C OXIDASE, SUBUNIT II"/>
    <property type="match status" value="1"/>
</dbReference>
<evidence type="ECO:0000256" key="1">
    <source>
        <dbReference type="ARBA" id="ARBA00004448"/>
    </source>
</evidence>
<dbReference type="Pfam" id="PF02790">
    <property type="entry name" value="COX2_TM"/>
    <property type="match status" value="1"/>
</dbReference>
<evidence type="ECO:0000256" key="14">
    <source>
        <dbReference type="ARBA" id="ARBA00049512"/>
    </source>
</evidence>
<dbReference type="AlphaFoldDB" id="G4U3G3"/>
<dbReference type="GO" id="GO:0006123">
    <property type="term" value="P:mitochondrial electron transport, cytochrome c to oxygen"/>
    <property type="evidence" value="ECO:0007669"/>
    <property type="project" value="UniProtKB-ARBA"/>
</dbReference>
<dbReference type="OrthoDB" id="2930140at2759"/>
<evidence type="ECO:0000259" key="18">
    <source>
        <dbReference type="PROSITE" id="PS50999"/>
    </source>
</evidence>
<sequence>MNTVIVLLDAPEPWQIGFQDSATPGFEGIVALHDSILFYLVLILVSVFWILFAIINNFNSTKSGITYKYLNHGTLLELIWTITPALVLIAIAFPSFKLLYTLDEVIDPSLTIKVTGHQWYWSYEYSDMLAENGESIEFESYMVPESDLEEGQLRLLAVDSNLIVPVNTHIRFIVTSTDVIHDFAVPSLGLKIDATPGRLNQTSALIERAGIFYGQCSEICGVWHGFMPIVVEAVEVSDFFAWVDSN</sequence>
<evidence type="ECO:0000256" key="6">
    <source>
        <dbReference type="ARBA" id="ARBA00022692"/>
    </source>
</evidence>
<evidence type="ECO:0000256" key="2">
    <source>
        <dbReference type="ARBA" id="ARBA00007866"/>
    </source>
</evidence>
<accession>G4U3G3</accession>
<dbReference type="InParanoid" id="G4U3G3"/>
<dbReference type="InterPro" id="IPR036257">
    <property type="entry name" value="Cyt_c_oxidase_su2_TM_sf"/>
</dbReference>
<feature type="transmembrane region" description="Helical" evidence="16">
    <location>
        <begin position="75"/>
        <end position="96"/>
    </location>
</feature>
<keyword evidence="15" id="KW-0999">Mitochondrion inner membrane</keyword>
<dbReference type="PRINTS" id="PR01166">
    <property type="entry name" value="CYCOXIDASEII"/>
</dbReference>
<comment type="function">
    <text evidence="15">Component of the cytochrome c oxidase, the last enzyme in the mitochondrial electron transport chain which drives oxidative phosphorylation. The respiratory chain contains 3 multisubunit complexes succinate dehydrogenase (complex II, CII), ubiquinol-cytochrome c oxidoreductase (cytochrome b-c1 complex, complex III, CIII) and cytochrome c oxidase (complex IV, CIV), that cooperate to transfer electrons derived from NADH and succinate to molecular oxygen, creating an electrochemical gradient over the inner membrane that drives transmembrane transport and the ATP synthase. Cytochrome c oxidase is the component of the respiratory chain that catalyzes the reduction of oxygen to water. Electrons originating from reduced cytochrome c in the intermembrane space (IMS) are transferred via the dinuclear copper A center (CU(A)) of subunit 2 and heme A of subunit 1 to the active site in subunit 1, a binuclear center (BNC) formed by heme A3 and copper B (CU(B)). The BNC reduces molecular oxygen to 2 water molecules using 4 electrons from cytochrome c in the IMS and 4 protons from the mitochondrial matrix.</text>
</comment>
<dbReference type="InterPro" id="IPR011759">
    <property type="entry name" value="Cyt_c_oxidase_su2_TM_dom"/>
</dbReference>
<dbReference type="PROSITE" id="PS50857">
    <property type="entry name" value="COX2_CUA"/>
    <property type="match status" value="1"/>
</dbReference>
<dbReference type="InterPro" id="IPR014222">
    <property type="entry name" value="Cyt_c_oxidase_su2"/>
</dbReference>
<dbReference type="GO" id="GO:0045277">
    <property type="term" value="C:respiratory chain complex IV"/>
    <property type="evidence" value="ECO:0007669"/>
    <property type="project" value="UniProtKB-ARBA"/>
</dbReference>
<keyword evidence="9 15" id="KW-0249">Electron transport</keyword>
<dbReference type="FunFam" id="1.10.287.90:FF:000004">
    <property type="entry name" value="Cytochrome c oxidase subunit 2"/>
    <property type="match status" value="1"/>
</dbReference>
<dbReference type="CDD" id="cd13912">
    <property type="entry name" value="CcO_II_C"/>
    <property type="match status" value="1"/>
</dbReference>
<feature type="domain" description="Cytochrome oxidase subunit II transmembrane region profile" evidence="18">
    <location>
        <begin position="10"/>
        <end position="106"/>
    </location>
</feature>
<dbReference type="PANTHER" id="PTHR22888:SF9">
    <property type="entry name" value="CYTOCHROME C OXIDASE SUBUNIT 2"/>
    <property type="match status" value="1"/>
</dbReference>
<keyword evidence="5 15" id="KW-0679">Respiratory chain</keyword>
<gene>
    <name evidence="19" type="ORF">PIIN_mito_COX2</name>
</gene>
<dbReference type="GO" id="GO:0005743">
    <property type="term" value="C:mitochondrial inner membrane"/>
    <property type="evidence" value="ECO:0007669"/>
    <property type="project" value="UniProtKB-SubCell"/>
</dbReference>
<dbReference type="GO" id="GO:0004129">
    <property type="term" value="F:cytochrome-c oxidase activity"/>
    <property type="evidence" value="ECO:0007669"/>
    <property type="project" value="UniProtKB-EC"/>
</dbReference>
<dbReference type="InterPro" id="IPR034210">
    <property type="entry name" value="CcO_II_C"/>
</dbReference>
<dbReference type="SUPFAM" id="SSF49503">
    <property type="entry name" value="Cupredoxins"/>
    <property type="match status" value="1"/>
</dbReference>
<dbReference type="GO" id="GO:0005507">
    <property type="term" value="F:copper ion binding"/>
    <property type="evidence" value="ECO:0007669"/>
    <property type="project" value="InterPro"/>
</dbReference>
<evidence type="ECO:0000313" key="19">
    <source>
        <dbReference type="EMBL" id="CCA78119.1"/>
    </source>
</evidence>
<dbReference type="InterPro" id="IPR008972">
    <property type="entry name" value="Cupredoxin"/>
</dbReference>
<dbReference type="Gene3D" id="1.10.287.90">
    <property type="match status" value="1"/>
</dbReference>
<comment type="similarity">
    <text evidence="2 15">Belongs to the cytochrome c oxidase subunit 2 family.</text>
</comment>
<dbReference type="PROSITE" id="PS00078">
    <property type="entry name" value="COX2"/>
    <property type="match status" value="1"/>
</dbReference>
<keyword evidence="13 15" id="KW-0472">Membrane</keyword>
<feature type="transmembrane region" description="Helical" evidence="16">
    <location>
        <begin position="36"/>
        <end position="55"/>
    </location>
</feature>
<keyword evidence="7 15" id="KW-0479">Metal-binding</keyword>
<evidence type="ECO:0000313" key="20">
    <source>
        <dbReference type="Proteomes" id="UP000007148"/>
    </source>
</evidence>
<evidence type="ECO:0000256" key="15">
    <source>
        <dbReference type="RuleBase" id="RU000457"/>
    </source>
</evidence>
<evidence type="ECO:0000259" key="17">
    <source>
        <dbReference type="PROSITE" id="PS50857"/>
    </source>
</evidence>
<comment type="cofactor">
    <cofactor evidence="15">
        <name>Cu cation</name>
        <dbReference type="ChEBI" id="CHEBI:23378"/>
    </cofactor>
    <text evidence="15">Binds a copper A center.</text>
</comment>
<evidence type="ECO:0000256" key="3">
    <source>
        <dbReference type="ARBA" id="ARBA00015946"/>
    </source>
</evidence>
<dbReference type="FunFam" id="2.60.40.420:FF:000001">
    <property type="entry name" value="Cytochrome c oxidase subunit 2"/>
    <property type="match status" value="1"/>
</dbReference>
<evidence type="ECO:0000256" key="12">
    <source>
        <dbReference type="ARBA" id="ARBA00023128"/>
    </source>
</evidence>
<organism evidence="20">
    <name type="scientific">Serendipita indica (strain DSM 11827)</name>
    <name type="common">Root endophyte fungus</name>
    <name type="synonym">Piriformospora indica</name>
    <dbReference type="NCBI Taxonomy" id="1109443"/>
    <lineage>
        <taxon>Eukaryota</taxon>
        <taxon>Fungi</taxon>
        <taxon>Dikarya</taxon>
        <taxon>Basidiomycota</taxon>
        <taxon>Agaricomycotina</taxon>
        <taxon>Agaricomycetes</taxon>
        <taxon>Sebacinales</taxon>
        <taxon>Serendipitaceae</taxon>
        <taxon>Serendipita</taxon>
    </lineage>
</organism>
<evidence type="ECO:0000256" key="4">
    <source>
        <dbReference type="ARBA" id="ARBA00022448"/>
    </source>
</evidence>
<keyword evidence="12 15" id="KW-0496">Mitochondrion</keyword>
<dbReference type="PROSITE" id="PS50999">
    <property type="entry name" value="COX2_TM"/>
    <property type="match status" value="1"/>
</dbReference>
<evidence type="ECO:0000256" key="11">
    <source>
        <dbReference type="ARBA" id="ARBA00023008"/>
    </source>
</evidence>
<comment type="subcellular location">
    <subcellularLocation>
        <location evidence="1 15">Mitochondrion inner membrane</location>
        <topology evidence="1 15">Multi-pass membrane protein</topology>
    </subcellularLocation>
</comment>
<geneLocation type="mitochondrion" evidence="19"/>
<dbReference type="InterPro" id="IPR045187">
    <property type="entry name" value="CcO_II"/>
</dbReference>
<reference evidence="19 20" key="1">
    <citation type="journal article" date="2011" name="PLoS Pathog.">
        <title>Endophytic Life Strategies Decoded by Genome and Transcriptome Analyses of the Mutualistic Root Symbiont Piriformospora indica.</title>
        <authorList>
            <person name="Zuccaro A."/>
            <person name="Lahrmann U."/>
            <person name="Guldener U."/>
            <person name="Langen G."/>
            <person name="Pfiffi S."/>
            <person name="Biedenkopf D."/>
            <person name="Wong P."/>
            <person name="Samans B."/>
            <person name="Grimm C."/>
            <person name="Basiewicz M."/>
            <person name="Murat C."/>
            <person name="Martin F."/>
            <person name="Kogel K.H."/>
        </authorList>
    </citation>
    <scope>NUCLEOTIDE SEQUENCE [LARGE SCALE GENOMIC DNA]</scope>
    <source>
        <strain evidence="19 20">DSM 11827</strain>
    </source>
</reference>
<dbReference type="GO" id="GO:0016491">
    <property type="term" value="F:oxidoreductase activity"/>
    <property type="evidence" value="ECO:0007669"/>
    <property type="project" value="InterPro"/>
</dbReference>
<evidence type="ECO:0000256" key="9">
    <source>
        <dbReference type="ARBA" id="ARBA00022982"/>
    </source>
</evidence>
<keyword evidence="20" id="KW-1185">Reference proteome</keyword>
<evidence type="ECO:0000256" key="5">
    <source>
        <dbReference type="ARBA" id="ARBA00022660"/>
    </source>
</evidence>
<keyword evidence="11 15" id="KW-0186">Copper</keyword>
<comment type="catalytic activity">
    <reaction evidence="14">
        <text>4 Fe(II)-[cytochrome c] + O2 + 8 H(+)(in) = 4 Fe(III)-[cytochrome c] + 2 H2O + 4 H(+)(out)</text>
        <dbReference type="Rhea" id="RHEA:11436"/>
        <dbReference type="Rhea" id="RHEA-COMP:10350"/>
        <dbReference type="Rhea" id="RHEA-COMP:14399"/>
        <dbReference type="ChEBI" id="CHEBI:15377"/>
        <dbReference type="ChEBI" id="CHEBI:15378"/>
        <dbReference type="ChEBI" id="CHEBI:15379"/>
        <dbReference type="ChEBI" id="CHEBI:29033"/>
        <dbReference type="ChEBI" id="CHEBI:29034"/>
        <dbReference type="EC" id="7.1.1.9"/>
    </reaction>
    <physiologicalReaction direction="left-to-right" evidence="14">
        <dbReference type="Rhea" id="RHEA:11437"/>
    </physiologicalReaction>
</comment>
<feature type="domain" description="Cytochrome oxidase subunit II copper A binding" evidence="17">
    <location>
        <begin position="107"/>
        <end position="245"/>
    </location>
</feature>
<evidence type="ECO:0000256" key="7">
    <source>
        <dbReference type="ARBA" id="ARBA00022723"/>
    </source>
</evidence>
<dbReference type="NCBIfam" id="TIGR02866">
    <property type="entry name" value="CoxB"/>
    <property type="match status" value="1"/>
</dbReference>
<evidence type="ECO:0000256" key="8">
    <source>
        <dbReference type="ARBA" id="ARBA00022967"/>
    </source>
</evidence>
<dbReference type="Proteomes" id="UP000007148">
    <property type="component" value="Mitochondrion MT"/>
</dbReference>
<dbReference type="Gene3D" id="2.60.40.420">
    <property type="entry name" value="Cupredoxins - blue copper proteins"/>
    <property type="match status" value="1"/>
</dbReference>